<gene>
    <name evidence="2" type="ORF">DUNSADRAFT_16871</name>
</gene>
<comment type="caution">
    <text evidence="2">The sequence shown here is derived from an EMBL/GenBank/DDBJ whole genome shotgun (WGS) entry which is preliminary data.</text>
</comment>
<proteinExistence type="predicted"/>
<feature type="region of interest" description="Disordered" evidence="1">
    <location>
        <begin position="1"/>
        <end position="76"/>
    </location>
</feature>
<sequence>MGNSQSSDFVDDDHGSLLQLPVEHSQQPDHLPGLNAQDLAQPQPQQAQESQHPEHPVPASQPVLAPSHSRLLPLSLAPPRSRLLPLSLAPQQNHVPAQTGSMSYDLTADSPSTSPQRDHHPRAHHSKKARAPGLLVDKTTDSEVRKGKEGMAQQQPCGSSYTIDLTADDGGEVVRGSNQENLASQRALQKRPLPQSLVQHGAPPAKLSARGSGRAPFRQAAHPQTPHSSLPTQQAAAQVLPQHTLQSQQQQQQQQLQQQLMWQQQSWQQLPTSATAATAAVPLSDEFFLNQLNVCDQHQQRYRQGMSQMEALMESGEYAGKKMRPEQLDKARMQRDMCAQMIERVGMQRSQCLAQYEAWLNSGQAPSLGVSASHPRLLPPSLALNQHVHAQQQQQLQQQQLQQQQGYNSTRCKWGSEPAGHLLAFRSKPCDLLDSLSKRNFWTHDGRDAQ</sequence>
<evidence type="ECO:0000313" key="2">
    <source>
        <dbReference type="EMBL" id="KAF5843372.1"/>
    </source>
</evidence>
<feature type="compositionally biased region" description="Low complexity" evidence="1">
    <location>
        <begin position="40"/>
        <end position="50"/>
    </location>
</feature>
<feature type="compositionally biased region" description="Low complexity" evidence="1">
    <location>
        <begin position="64"/>
        <end position="76"/>
    </location>
</feature>
<evidence type="ECO:0000313" key="3">
    <source>
        <dbReference type="Proteomes" id="UP000815325"/>
    </source>
</evidence>
<protein>
    <submittedName>
        <fullName evidence="2">Uncharacterized protein</fullName>
    </submittedName>
</protein>
<feature type="compositionally biased region" description="Basic residues" evidence="1">
    <location>
        <begin position="119"/>
        <end position="130"/>
    </location>
</feature>
<reference evidence="2" key="1">
    <citation type="submission" date="2017-08" db="EMBL/GenBank/DDBJ databases">
        <authorList>
            <person name="Polle J.E."/>
            <person name="Barry K."/>
            <person name="Cushman J."/>
            <person name="Schmutz J."/>
            <person name="Tran D."/>
            <person name="Hathwaick L.T."/>
            <person name="Yim W.C."/>
            <person name="Jenkins J."/>
            <person name="Mckie-Krisberg Z.M."/>
            <person name="Prochnik S."/>
            <person name="Lindquist E."/>
            <person name="Dockter R.B."/>
            <person name="Adam C."/>
            <person name="Molina H."/>
            <person name="Bunkerborg J."/>
            <person name="Jin E."/>
            <person name="Buchheim M."/>
            <person name="Magnuson J."/>
        </authorList>
    </citation>
    <scope>NUCLEOTIDE SEQUENCE</scope>
    <source>
        <strain evidence="2">CCAP 19/18</strain>
    </source>
</reference>
<organism evidence="2 3">
    <name type="scientific">Dunaliella salina</name>
    <name type="common">Green alga</name>
    <name type="synonym">Protococcus salinus</name>
    <dbReference type="NCBI Taxonomy" id="3046"/>
    <lineage>
        <taxon>Eukaryota</taxon>
        <taxon>Viridiplantae</taxon>
        <taxon>Chlorophyta</taxon>
        <taxon>core chlorophytes</taxon>
        <taxon>Chlorophyceae</taxon>
        <taxon>CS clade</taxon>
        <taxon>Chlamydomonadales</taxon>
        <taxon>Dunaliellaceae</taxon>
        <taxon>Dunaliella</taxon>
    </lineage>
</organism>
<feature type="compositionally biased region" description="Polar residues" evidence="1">
    <location>
        <begin position="94"/>
        <end position="115"/>
    </location>
</feature>
<feature type="region of interest" description="Disordered" evidence="1">
    <location>
        <begin position="192"/>
        <end position="243"/>
    </location>
</feature>
<dbReference type="Proteomes" id="UP000815325">
    <property type="component" value="Unassembled WGS sequence"/>
</dbReference>
<evidence type="ECO:0000256" key="1">
    <source>
        <dbReference type="SAM" id="MobiDB-lite"/>
    </source>
</evidence>
<dbReference type="EMBL" id="MU069443">
    <property type="protein sequence ID" value="KAF5843372.1"/>
    <property type="molecule type" value="Genomic_DNA"/>
</dbReference>
<keyword evidence="3" id="KW-1185">Reference proteome</keyword>
<feature type="compositionally biased region" description="Polar residues" evidence="1">
    <location>
        <begin position="225"/>
        <end position="243"/>
    </location>
</feature>
<accession>A0ABQ7H947</accession>
<name>A0ABQ7H947_DUNSA</name>
<feature type="region of interest" description="Disordered" evidence="1">
    <location>
        <begin position="94"/>
        <end position="135"/>
    </location>
</feature>